<protein>
    <submittedName>
        <fullName evidence="1">Uncharacterized protein</fullName>
    </submittedName>
</protein>
<gene>
    <name evidence="1" type="ORF">F2Q69_00062126</name>
</gene>
<dbReference type="EMBL" id="QGKX02000095">
    <property type="protein sequence ID" value="KAF3573320.1"/>
    <property type="molecule type" value="Genomic_DNA"/>
</dbReference>
<comment type="caution">
    <text evidence="1">The sequence shown here is derived from an EMBL/GenBank/DDBJ whole genome shotgun (WGS) entry which is preliminary data.</text>
</comment>
<reference evidence="1" key="1">
    <citation type="submission" date="2019-12" db="EMBL/GenBank/DDBJ databases">
        <title>Genome sequencing and annotation of Brassica cretica.</title>
        <authorList>
            <person name="Studholme D.J."/>
            <person name="Sarris P."/>
        </authorList>
    </citation>
    <scope>NUCLEOTIDE SEQUENCE</scope>
    <source>
        <strain evidence="1">PFS-109/04</strain>
        <tissue evidence="1">Leaf</tissue>
    </source>
</reference>
<evidence type="ECO:0000313" key="2">
    <source>
        <dbReference type="Proteomes" id="UP000712600"/>
    </source>
</evidence>
<proteinExistence type="predicted"/>
<evidence type="ECO:0000313" key="1">
    <source>
        <dbReference type="EMBL" id="KAF3573320.1"/>
    </source>
</evidence>
<name>A0A8S9RKD3_BRACR</name>
<accession>A0A8S9RKD3</accession>
<organism evidence="1 2">
    <name type="scientific">Brassica cretica</name>
    <name type="common">Mustard</name>
    <dbReference type="NCBI Taxonomy" id="69181"/>
    <lineage>
        <taxon>Eukaryota</taxon>
        <taxon>Viridiplantae</taxon>
        <taxon>Streptophyta</taxon>
        <taxon>Embryophyta</taxon>
        <taxon>Tracheophyta</taxon>
        <taxon>Spermatophyta</taxon>
        <taxon>Magnoliopsida</taxon>
        <taxon>eudicotyledons</taxon>
        <taxon>Gunneridae</taxon>
        <taxon>Pentapetalae</taxon>
        <taxon>rosids</taxon>
        <taxon>malvids</taxon>
        <taxon>Brassicales</taxon>
        <taxon>Brassicaceae</taxon>
        <taxon>Brassiceae</taxon>
        <taxon>Brassica</taxon>
    </lineage>
</organism>
<sequence>MAMKYYSQLFKCDVSFARPGSFLDSSLSGSLVFFRKPLKSFLSLGLGQSFFSIPIAKNQGSLTSFLDGIAGSASEFPSIKKLKLSLWAGQAESYPVPFEVLARRLLRFKLGTGVVIEMFYFFRDAIPICFDFVCLLRRFVSDLSSNDKGFCQNSENTITIGRQRTTKNHTHTKISTFVPRKQLHCAVNFLSKDSHPWSFTLQLNDL</sequence>
<dbReference type="Proteomes" id="UP000712600">
    <property type="component" value="Unassembled WGS sequence"/>
</dbReference>
<dbReference type="AlphaFoldDB" id="A0A8S9RKD3"/>